<evidence type="ECO:0000313" key="11">
    <source>
        <dbReference type="Proteomes" id="UP000230233"/>
    </source>
</evidence>
<dbReference type="PANTHER" id="PTHR10201:SF295">
    <property type="entry name" value="PEPTIDASE METALLOPEPTIDASE DOMAIN-CONTAINING PROTEIN"/>
    <property type="match status" value="1"/>
</dbReference>
<feature type="active site" evidence="6">
    <location>
        <position position="144"/>
    </location>
</feature>
<protein>
    <recommendedName>
        <fullName evidence="9">Peptidase metallopeptidase domain-containing protein</fullName>
    </recommendedName>
</protein>
<feature type="binding site" evidence="7">
    <location>
        <position position="153"/>
    </location>
    <ligand>
        <name>Zn(2+)</name>
        <dbReference type="ChEBI" id="CHEBI:29105"/>
        <label>2</label>
        <note>catalytic</note>
    </ligand>
</feature>
<feature type="binding site" evidence="7">
    <location>
        <position position="104"/>
    </location>
    <ligand>
        <name>Zn(2+)</name>
        <dbReference type="ChEBI" id="CHEBI:29105"/>
        <label>1</label>
    </ligand>
</feature>
<dbReference type="Gene3D" id="3.40.390.10">
    <property type="entry name" value="Collagenase (Catalytic Domain)"/>
    <property type="match status" value="1"/>
</dbReference>
<feature type="binding site" evidence="7">
    <location>
        <position position="143"/>
    </location>
    <ligand>
        <name>Zn(2+)</name>
        <dbReference type="ChEBI" id="CHEBI:29105"/>
        <label>2</label>
        <note>catalytic</note>
    </ligand>
</feature>
<dbReference type="GO" id="GO:0004222">
    <property type="term" value="F:metalloendopeptidase activity"/>
    <property type="evidence" value="ECO:0007669"/>
    <property type="project" value="InterPro"/>
</dbReference>
<dbReference type="GO" id="GO:0030574">
    <property type="term" value="P:collagen catabolic process"/>
    <property type="evidence" value="ECO:0007669"/>
    <property type="project" value="TreeGrafter"/>
</dbReference>
<feature type="binding site" evidence="7">
    <location>
        <position position="89"/>
    </location>
    <ligand>
        <name>Zn(2+)</name>
        <dbReference type="ChEBI" id="CHEBI:29105"/>
        <label>1</label>
    </ligand>
</feature>
<evidence type="ECO:0000256" key="8">
    <source>
        <dbReference type="SAM" id="SignalP"/>
    </source>
</evidence>
<organism evidence="10 11">
    <name type="scientific">Caenorhabditis nigoni</name>
    <dbReference type="NCBI Taxonomy" id="1611254"/>
    <lineage>
        <taxon>Eukaryota</taxon>
        <taxon>Metazoa</taxon>
        <taxon>Ecdysozoa</taxon>
        <taxon>Nematoda</taxon>
        <taxon>Chromadorea</taxon>
        <taxon>Rhabditida</taxon>
        <taxon>Rhabditina</taxon>
        <taxon>Rhabditomorpha</taxon>
        <taxon>Rhabditoidea</taxon>
        <taxon>Rhabditidae</taxon>
        <taxon>Peloderinae</taxon>
        <taxon>Caenorhabditis</taxon>
    </lineage>
</organism>
<feature type="binding site" evidence="7">
    <location>
        <position position="97"/>
    </location>
    <ligand>
        <name>Ca(2+)</name>
        <dbReference type="ChEBI" id="CHEBI:29108"/>
        <label>3</label>
    </ligand>
</feature>
<dbReference type="STRING" id="1611254.A0A2G5UNV5"/>
<feature type="binding site" evidence="7">
    <location>
        <position position="114"/>
    </location>
    <ligand>
        <name>Zn(2+)</name>
        <dbReference type="ChEBI" id="CHEBI:29105"/>
        <label>1</label>
    </ligand>
</feature>
<dbReference type="InterPro" id="IPR021190">
    <property type="entry name" value="Pept_M10A"/>
</dbReference>
<evidence type="ECO:0000313" key="10">
    <source>
        <dbReference type="EMBL" id="PIC41189.1"/>
    </source>
</evidence>
<keyword evidence="5 7" id="KW-0862">Zinc</keyword>
<evidence type="ECO:0000256" key="3">
    <source>
        <dbReference type="ARBA" id="ARBA00022723"/>
    </source>
</evidence>
<comment type="cofactor">
    <cofactor evidence="7">
        <name>Zn(2+)</name>
        <dbReference type="ChEBI" id="CHEBI:29105"/>
    </cofactor>
    <text evidence="7">Binds 2 Zn(2+) ions per subunit.</text>
</comment>
<feature type="binding site" evidence="7">
    <location>
        <position position="116"/>
    </location>
    <ligand>
        <name>Ca(2+)</name>
        <dbReference type="ChEBI" id="CHEBI:29108"/>
        <label>3</label>
    </ligand>
</feature>
<dbReference type="GO" id="GO:0005615">
    <property type="term" value="C:extracellular space"/>
    <property type="evidence" value="ECO:0007669"/>
    <property type="project" value="TreeGrafter"/>
</dbReference>
<evidence type="ECO:0000256" key="1">
    <source>
        <dbReference type="ARBA" id="ARBA00010370"/>
    </source>
</evidence>
<dbReference type="SUPFAM" id="SSF55486">
    <property type="entry name" value="Metalloproteases ('zincins'), catalytic domain"/>
    <property type="match status" value="1"/>
</dbReference>
<keyword evidence="2" id="KW-0645">Protease</keyword>
<comment type="caution">
    <text evidence="10">The sequence shown here is derived from an EMBL/GenBank/DDBJ whole genome shotgun (WGS) entry which is preliminary data.</text>
</comment>
<dbReference type="InterPro" id="IPR024079">
    <property type="entry name" value="MetalloPept_cat_dom_sf"/>
</dbReference>
<keyword evidence="3 7" id="KW-0479">Metal-binding</keyword>
<dbReference type="PANTHER" id="PTHR10201">
    <property type="entry name" value="MATRIX METALLOPROTEINASE"/>
    <property type="match status" value="1"/>
</dbReference>
<feature type="binding site" evidence="7">
    <location>
        <position position="161"/>
    </location>
    <ligand>
        <name>Zn(2+)</name>
        <dbReference type="ChEBI" id="CHEBI:29105"/>
        <label>2</label>
        <note>catalytic</note>
    </ligand>
</feature>
<dbReference type="GO" id="GO:0008270">
    <property type="term" value="F:zinc ion binding"/>
    <property type="evidence" value="ECO:0007669"/>
    <property type="project" value="InterPro"/>
</dbReference>
<dbReference type="GO" id="GO:0030198">
    <property type="term" value="P:extracellular matrix organization"/>
    <property type="evidence" value="ECO:0007669"/>
    <property type="project" value="TreeGrafter"/>
</dbReference>
<dbReference type="Pfam" id="PF00413">
    <property type="entry name" value="Peptidase_M10"/>
    <property type="match status" value="1"/>
</dbReference>
<dbReference type="SMART" id="SM00235">
    <property type="entry name" value="ZnMc"/>
    <property type="match status" value="1"/>
</dbReference>
<sequence length="190" mass="22681">MKLLKWIILLFLVDPTEPRTLRKWTQNKITWSFGDPYHYLTPRQFDGVRRTVQESFAKWAIALEDLVEFEEILDDQEAMIRVFFAKKNHSCYEEFDGKGGVVAHSMYPPFGVLHLDGDEQWYATYDEEEMDQRVIDLRMVLIHEIGHTLGLRHSRRKTSVMRKHYEKPKNPHKIRLSKYDVRAIRELYGP</sequence>
<accession>A0A2G5UNV5</accession>
<comment type="similarity">
    <text evidence="1">Belongs to the peptidase M10A family.</text>
</comment>
<evidence type="ECO:0000256" key="6">
    <source>
        <dbReference type="PIRSR" id="PIRSR621190-1"/>
    </source>
</evidence>
<dbReference type="InterPro" id="IPR006026">
    <property type="entry name" value="Peptidase_Metallo"/>
</dbReference>
<feature type="binding site" evidence="7">
    <location>
        <position position="96"/>
    </location>
    <ligand>
        <name>Ca(2+)</name>
        <dbReference type="ChEBI" id="CHEBI:29108"/>
        <label>3</label>
    </ligand>
</feature>
<dbReference type="CDD" id="cd04278">
    <property type="entry name" value="ZnMc_MMP"/>
    <property type="match status" value="1"/>
</dbReference>
<evidence type="ECO:0000259" key="9">
    <source>
        <dbReference type="SMART" id="SM00235"/>
    </source>
</evidence>
<dbReference type="AlphaFoldDB" id="A0A2G5UNV5"/>
<keyword evidence="11" id="KW-1185">Reference proteome</keyword>
<feature type="signal peptide" evidence="8">
    <location>
        <begin position="1"/>
        <end position="18"/>
    </location>
</feature>
<feature type="domain" description="Peptidase metallopeptidase" evidence="9">
    <location>
        <begin position="27"/>
        <end position="190"/>
    </location>
</feature>
<comment type="cofactor">
    <cofactor evidence="7">
        <name>Ca(2+)</name>
        <dbReference type="ChEBI" id="CHEBI:29108"/>
    </cofactor>
    <text evidence="7">Can bind about 5 Ca(2+) ions per subunit.</text>
</comment>
<dbReference type="InterPro" id="IPR033739">
    <property type="entry name" value="M10A_MMP"/>
</dbReference>
<keyword evidence="4" id="KW-0378">Hydrolase</keyword>
<evidence type="ECO:0000256" key="2">
    <source>
        <dbReference type="ARBA" id="ARBA00022670"/>
    </source>
</evidence>
<feature type="binding site" evidence="7">
    <location>
        <position position="147"/>
    </location>
    <ligand>
        <name>Zn(2+)</name>
        <dbReference type="ChEBI" id="CHEBI:29105"/>
        <label>2</label>
        <note>catalytic</note>
    </ligand>
</feature>
<gene>
    <name evidence="10" type="primary">Cni-Y50D7A.13</name>
    <name evidence="10" type="synonym">Cnig_chr_III.g8696</name>
    <name evidence="10" type="ORF">B9Z55_008696</name>
</gene>
<keyword evidence="7" id="KW-0106">Calcium</keyword>
<feature type="chain" id="PRO_5013801512" description="Peptidase metallopeptidase domain-containing protein" evidence="8">
    <location>
        <begin position="19"/>
        <end position="190"/>
    </location>
</feature>
<reference evidence="11" key="1">
    <citation type="submission" date="2017-10" db="EMBL/GenBank/DDBJ databases">
        <title>Rapid genome shrinkage in a self-fertile nematode reveals novel sperm competition proteins.</title>
        <authorList>
            <person name="Yin D."/>
            <person name="Schwarz E.M."/>
            <person name="Thomas C.G."/>
            <person name="Felde R.L."/>
            <person name="Korf I.F."/>
            <person name="Cutter A.D."/>
            <person name="Schartner C.M."/>
            <person name="Ralston E.J."/>
            <person name="Meyer B.J."/>
            <person name="Haag E.S."/>
        </authorList>
    </citation>
    <scope>NUCLEOTIDE SEQUENCE [LARGE SCALE GENOMIC DNA]</scope>
    <source>
        <strain evidence="11">JU1422</strain>
    </source>
</reference>
<keyword evidence="8" id="KW-0732">Signal</keyword>
<name>A0A2G5UNV5_9PELO</name>
<evidence type="ECO:0000256" key="4">
    <source>
        <dbReference type="ARBA" id="ARBA00022801"/>
    </source>
</evidence>
<evidence type="ECO:0000256" key="7">
    <source>
        <dbReference type="PIRSR" id="PIRSR621190-2"/>
    </source>
</evidence>
<feature type="binding site" evidence="7">
    <location>
        <position position="119"/>
    </location>
    <ligand>
        <name>Ca(2+)</name>
        <dbReference type="ChEBI" id="CHEBI:29108"/>
        <label>3</label>
    </ligand>
</feature>
<dbReference type="PRINTS" id="PR00138">
    <property type="entry name" value="MATRIXIN"/>
</dbReference>
<dbReference type="Proteomes" id="UP000230233">
    <property type="component" value="Chromosome III"/>
</dbReference>
<feature type="binding site" evidence="7">
    <location>
        <position position="119"/>
    </location>
    <ligand>
        <name>Ca(2+)</name>
        <dbReference type="ChEBI" id="CHEBI:29108"/>
        <label>1</label>
    </ligand>
</feature>
<dbReference type="GO" id="GO:0006508">
    <property type="term" value="P:proteolysis"/>
    <property type="evidence" value="ECO:0007669"/>
    <property type="project" value="UniProtKB-KW"/>
</dbReference>
<dbReference type="FunFam" id="3.40.390.10:FF:000127">
    <property type="entry name" value="Predicted protein"/>
    <property type="match status" value="1"/>
</dbReference>
<dbReference type="InterPro" id="IPR001818">
    <property type="entry name" value="Pept_M10_metallopeptidase"/>
</dbReference>
<dbReference type="OrthoDB" id="406838at2759"/>
<evidence type="ECO:0000256" key="5">
    <source>
        <dbReference type="ARBA" id="ARBA00022833"/>
    </source>
</evidence>
<dbReference type="GO" id="GO:0031012">
    <property type="term" value="C:extracellular matrix"/>
    <property type="evidence" value="ECO:0007669"/>
    <property type="project" value="InterPro"/>
</dbReference>
<proteinExistence type="inferred from homology"/>
<dbReference type="EMBL" id="PDUG01000003">
    <property type="protein sequence ID" value="PIC41189.1"/>
    <property type="molecule type" value="Genomic_DNA"/>
</dbReference>